<gene>
    <name evidence="1" type="ORF">BN12_4120008</name>
</gene>
<evidence type="ECO:0000313" key="2">
    <source>
        <dbReference type="Proteomes" id="UP000035721"/>
    </source>
</evidence>
<dbReference type="STRING" id="1194083.BN12_4120008"/>
<evidence type="ECO:0000313" key="1">
    <source>
        <dbReference type="EMBL" id="CCH79305.1"/>
    </source>
</evidence>
<accession>A0A077M5H1</accession>
<dbReference type="AlphaFoldDB" id="A0A077M5H1"/>
<name>A0A077M5H1_9MICO</name>
<keyword evidence="2" id="KW-1185">Reference proteome</keyword>
<reference evidence="1 2" key="1">
    <citation type="journal article" date="2013" name="ISME J.">
        <title>A metabolic model for members of the genus Tetrasphaera involved in enhanced biological phosphorus removal.</title>
        <authorList>
            <person name="Kristiansen R."/>
            <person name="Nguyen H.T.T."/>
            <person name="Saunders A.M."/>
            <person name="Nielsen J.L."/>
            <person name="Wimmer R."/>
            <person name="Le V.Q."/>
            <person name="McIlroy S.J."/>
            <person name="Petrovski S."/>
            <person name="Seviour R.J."/>
            <person name="Calteau A."/>
            <person name="Nielsen K.L."/>
            <person name="Nielsen P.H."/>
        </authorList>
    </citation>
    <scope>NUCLEOTIDE SEQUENCE [LARGE SCALE GENOMIC DNA]</scope>
    <source>
        <strain evidence="1 2">T1-X7</strain>
    </source>
</reference>
<proteinExistence type="predicted"/>
<dbReference type="Proteomes" id="UP000035721">
    <property type="component" value="Unassembled WGS sequence"/>
</dbReference>
<sequence length="91" mass="10237">MSFARRLIRAKDQARQFEDLACGQKISLRLFIEHTQHLERGWPDLSVTTEHAFDPSESALADNFGLGLGNTSQTFRLQSGSKLSQFGDTPR</sequence>
<organism evidence="1 2">
    <name type="scientific">Nostocoides japonicum T1-X7</name>
    <dbReference type="NCBI Taxonomy" id="1194083"/>
    <lineage>
        <taxon>Bacteria</taxon>
        <taxon>Bacillati</taxon>
        <taxon>Actinomycetota</taxon>
        <taxon>Actinomycetes</taxon>
        <taxon>Micrococcales</taxon>
        <taxon>Intrasporangiaceae</taxon>
        <taxon>Nostocoides</taxon>
    </lineage>
</organism>
<comment type="caution">
    <text evidence="1">The sequence shown here is derived from an EMBL/GenBank/DDBJ whole genome shotgun (WGS) entry which is preliminary data.</text>
</comment>
<dbReference type="EMBL" id="CAJB01000349">
    <property type="protein sequence ID" value="CCH79305.1"/>
    <property type="molecule type" value="Genomic_DNA"/>
</dbReference>
<protein>
    <submittedName>
        <fullName evidence="1">Uncharacterized protein</fullName>
    </submittedName>
</protein>